<dbReference type="OrthoDB" id="3430276at2"/>
<reference evidence="2 3" key="1">
    <citation type="submission" date="2017-08" db="EMBL/GenBank/DDBJ databases">
        <title>The complete genome sequence of moderately halophilic actinomycete Actinopolyspora erythraea YIM 90600, the producer of novel erythromycin, novel actinopolysporins A-C and tubercidin.</title>
        <authorList>
            <person name="Yin M."/>
            <person name="Tang S."/>
        </authorList>
    </citation>
    <scope>NUCLEOTIDE SEQUENCE [LARGE SCALE GENOMIC DNA]</scope>
    <source>
        <strain evidence="2 3">YIM 90600</strain>
    </source>
</reference>
<sequence length="68" mass="7586">MSELFSWRSSTRTQGQGQCVEVGFASTVVRVRDSKNRLAGQLSVGIRQWGLFLNMLKGDSPRGREDTP</sequence>
<accession>A0A223RUP3</accession>
<dbReference type="InterPro" id="IPR007278">
    <property type="entry name" value="DUF397"/>
</dbReference>
<dbReference type="Pfam" id="PF04149">
    <property type="entry name" value="DUF397"/>
    <property type="match status" value="1"/>
</dbReference>
<evidence type="ECO:0000259" key="1">
    <source>
        <dbReference type="Pfam" id="PF04149"/>
    </source>
</evidence>
<evidence type="ECO:0000313" key="2">
    <source>
        <dbReference type="EMBL" id="ASU79616.1"/>
    </source>
</evidence>
<dbReference type="EMBL" id="CP022752">
    <property type="protein sequence ID" value="ASU79616.1"/>
    <property type="molecule type" value="Genomic_DNA"/>
</dbReference>
<gene>
    <name evidence="2" type="ORF">CDG81_16590</name>
</gene>
<name>A0A223RUP3_9ACTN</name>
<dbReference type="AlphaFoldDB" id="A0A223RUP3"/>
<protein>
    <submittedName>
        <fullName evidence="2">DUF397 domain-containing protein</fullName>
    </submittedName>
</protein>
<dbReference type="RefSeq" id="WP_052428579.1">
    <property type="nucleotide sequence ID" value="NZ_CP022752.1"/>
</dbReference>
<organism evidence="2 3">
    <name type="scientific">Actinopolyspora erythraea</name>
    <dbReference type="NCBI Taxonomy" id="414996"/>
    <lineage>
        <taxon>Bacteria</taxon>
        <taxon>Bacillati</taxon>
        <taxon>Actinomycetota</taxon>
        <taxon>Actinomycetes</taxon>
        <taxon>Actinopolysporales</taxon>
        <taxon>Actinopolysporaceae</taxon>
        <taxon>Actinopolyspora</taxon>
    </lineage>
</organism>
<feature type="domain" description="DUF397" evidence="1">
    <location>
        <begin position="6"/>
        <end position="57"/>
    </location>
</feature>
<evidence type="ECO:0000313" key="3">
    <source>
        <dbReference type="Proteomes" id="UP000215043"/>
    </source>
</evidence>
<dbReference type="KEGG" id="aey:CDG81_16590"/>
<dbReference type="Proteomes" id="UP000215043">
    <property type="component" value="Chromosome"/>
</dbReference>
<proteinExistence type="predicted"/>